<protein>
    <submittedName>
        <fullName evidence="1">Uncharacterized protein</fullName>
    </submittedName>
</protein>
<proteinExistence type="predicted"/>
<evidence type="ECO:0000313" key="1">
    <source>
        <dbReference type="EMBL" id="CEK78886.1"/>
    </source>
</evidence>
<name>A0A0B7AFQ0_9EUPU</name>
<accession>A0A0B7AFQ0</accession>
<feature type="non-terminal residue" evidence="1">
    <location>
        <position position="74"/>
    </location>
</feature>
<sequence>MVLDPDFSLTNSKEIDQHQTKYLYFPVFSGVQLRLESTRKLLKYGQNYSDWEISSCDHIATKQVYQLLLCTIAI</sequence>
<gene>
    <name evidence="1" type="primary">ORF112430</name>
</gene>
<reference evidence="1" key="1">
    <citation type="submission" date="2014-12" db="EMBL/GenBank/DDBJ databases">
        <title>Insight into the proteome of Arion vulgaris.</title>
        <authorList>
            <person name="Aradska J."/>
            <person name="Bulat T."/>
            <person name="Smidak R."/>
            <person name="Sarate P."/>
            <person name="Gangsoo J."/>
            <person name="Sialana F."/>
            <person name="Bilban M."/>
            <person name="Lubec G."/>
        </authorList>
    </citation>
    <scope>NUCLEOTIDE SEQUENCE</scope>
    <source>
        <tissue evidence="1">Skin</tissue>
    </source>
</reference>
<dbReference type="EMBL" id="HACG01032021">
    <property type="protein sequence ID" value="CEK78886.1"/>
    <property type="molecule type" value="Transcribed_RNA"/>
</dbReference>
<organism evidence="1">
    <name type="scientific">Arion vulgaris</name>
    <dbReference type="NCBI Taxonomy" id="1028688"/>
    <lineage>
        <taxon>Eukaryota</taxon>
        <taxon>Metazoa</taxon>
        <taxon>Spiralia</taxon>
        <taxon>Lophotrochozoa</taxon>
        <taxon>Mollusca</taxon>
        <taxon>Gastropoda</taxon>
        <taxon>Heterobranchia</taxon>
        <taxon>Euthyneura</taxon>
        <taxon>Panpulmonata</taxon>
        <taxon>Eupulmonata</taxon>
        <taxon>Stylommatophora</taxon>
        <taxon>Helicina</taxon>
        <taxon>Arionoidea</taxon>
        <taxon>Arionidae</taxon>
        <taxon>Arion</taxon>
    </lineage>
</organism>
<dbReference type="AlphaFoldDB" id="A0A0B7AFQ0"/>